<accession>A0A0L0P971</accession>
<proteinExistence type="predicted"/>
<dbReference type="AlphaFoldDB" id="A0A0L0P971"/>
<organism evidence="2 3">
    <name type="scientific">Candidozyma auris</name>
    <name type="common">Yeast</name>
    <name type="synonym">Candida auris</name>
    <dbReference type="NCBI Taxonomy" id="498019"/>
    <lineage>
        <taxon>Eukaryota</taxon>
        <taxon>Fungi</taxon>
        <taxon>Dikarya</taxon>
        <taxon>Ascomycota</taxon>
        <taxon>Saccharomycotina</taxon>
        <taxon>Pichiomycetes</taxon>
        <taxon>Metschnikowiaceae</taxon>
        <taxon>Candidozyma</taxon>
    </lineage>
</organism>
<dbReference type="Proteomes" id="UP000037122">
    <property type="component" value="Unassembled WGS sequence"/>
</dbReference>
<reference evidence="3" key="1">
    <citation type="journal article" date="2015" name="BMC Genomics">
        <title>Draft genome of a commonly misdiagnosed multidrug resistant pathogen Candida auris.</title>
        <authorList>
            <person name="Chatterjee S."/>
            <person name="Alampalli S.V."/>
            <person name="Nageshan R.K."/>
            <person name="Chettiar S.T."/>
            <person name="Joshi S."/>
            <person name="Tatu U.S."/>
        </authorList>
    </citation>
    <scope>NUCLEOTIDE SEQUENCE [LARGE SCALE GENOMIC DNA]</scope>
    <source>
        <strain evidence="3">6684</strain>
    </source>
</reference>
<dbReference type="EMBL" id="LGST01000002">
    <property type="protein sequence ID" value="KNE02780.1"/>
    <property type="molecule type" value="Genomic_DNA"/>
</dbReference>
<feature type="compositionally biased region" description="Basic and acidic residues" evidence="1">
    <location>
        <begin position="7"/>
        <end position="17"/>
    </location>
</feature>
<evidence type="ECO:0000313" key="3">
    <source>
        <dbReference type="Proteomes" id="UP000037122"/>
    </source>
</evidence>
<evidence type="ECO:0000256" key="1">
    <source>
        <dbReference type="SAM" id="MobiDB-lite"/>
    </source>
</evidence>
<feature type="region of interest" description="Disordered" evidence="1">
    <location>
        <begin position="1"/>
        <end position="52"/>
    </location>
</feature>
<feature type="compositionally biased region" description="Basic and acidic residues" evidence="1">
    <location>
        <begin position="25"/>
        <end position="36"/>
    </location>
</feature>
<name>A0A0L0P971_CANAR</name>
<gene>
    <name evidence="2" type="ORF">QG37_00154</name>
</gene>
<comment type="caution">
    <text evidence="2">The sequence shown here is derived from an EMBL/GenBank/DDBJ whole genome shotgun (WGS) entry which is preliminary data.</text>
</comment>
<evidence type="ECO:0000313" key="2">
    <source>
        <dbReference type="EMBL" id="KNE02780.1"/>
    </source>
</evidence>
<protein>
    <submittedName>
        <fullName evidence="2">Uncharacterized protein</fullName>
    </submittedName>
</protein>
<sequence length="52" mass="5987">MKRREQKGKNEEKGGRKEGRKKMKGREEGRKKKGGTDVKYLIQLKRPGSDNG</sequence>